<evidence type="ECO:0000256" key="2">
    <source>
        <dbReference type="ARBA" id="ARBA00012261"/>
    </source>
</evidence>
<dbReference type="Proteomes" id="UP000316612">
    <property type="component" value="Unassembled WGS sequence"/>
</dbReference>
<dbReference type="InterPro" id="IPR005793">
    <property type="entry name" value="Formyl_trans_C"/>
</dbReference>
<protein>
    <recommendedName>
        <fullName evidence="2 5">Methionyl-tRNA formyltransferase</fullName>
        <ecNumber evidence="2 5">2.1.2.9</ecNumber>
    </recommendedName>
</protein>
<dbReference type="InterPro" id="IPR011034">
    <property type="entry name" value="Formyl_transferase-like_C_sf"/>
</dbReference>
<comment type="catalytic activity">
    <reaction evidence="5">
        <text>L-methionyl-tRNA(fMet) + (6R)-10-formyltetrahydrofolate = N-formyl-L-methionyl-tRNA(fMet) + (6S)-5,6,7,8-tetrahydrofolate + H(+)</text>
        <dbReference type="Rhea" id="RHEA:24380"/>
        <dbReference type="Rhea" id="RHEA-COMP:9952"/>
        <dbReference type="Rhea" id="RHEA-COMP:9953"/>
        <dbReference type="ChEBI" id="CHEBI:15378"/>
        <dbReference type="ChEBI" id="CHEBI:57453"/>
        <dbReference type="ChEBI" id="CHEBI:78530"/>
        <dbReference type="ChEBI" id="CHEBI:78844"/>
        <dbReference type="ChEBI" id="CHEBI:195366"/>
        <dbReference type="EC" id="2.1.2.9"/>
    </reaction>
</comment>
<comment type="caution">
    <text evidence="8">The sequence shown here is derived from an EMBL/GenBank/DDBJ whole genome shotgun (WGS) entry which is preliminary data.</text>
</comment>
<evidence type="ECO:0000256" key="5">
    <source>
        <dbReference type="HAMAP-Rule" id="MF_00182"/>
    </source>
</evidence>
<keyword evidence="9" id="KW-1185">Reference proteome</keyword>
<dbReference type="InterPro" id="IPR041711">
    <property type="entry name" value="Met-tRNA-FMT_N"/>
</dbReference>
<dbReference type="SUPFAM" id="SSF50486">
    <property type="entry name" value="FMT C-terminal domain-like"/>
    <property type="match status" value="1"/>
</dbReference>
<evidence type="ECO:0000259" key="7">
    <source>
        <dbReference type="Pfam" id="PF02911"/>
    </source>
</evidence>
<dbReference type="InterPro" id="IPR036477">
    <property type="entry name" value="Formyl_transf_N_sf"/>
</dbReference>
<dbReference type="Pfam" id="PF00551">
    <property type="entry name" value="Formyl_trans_N"/>
    <property type="match status" value="1"/>
</dbReference>
<dbReference type="Pfam" id="PF02911">
    <property type="entry name" value="Formyl_trans_C"/>
    <property type="match status" value="1"/>
</dbReference>
<reference evidence="8 9" key="1">
    <citation type="submission" date="2019-06" db="EMBL/GenBank/DDBJ databases">
        <title>Whole genome shotgun sequence of Glutamicibacter uratoxydans NBRC 15515.</title>
        <authorList>
            <person name="Hosoyama A."/>
            <person name="Uohara A."/>
            <person name="Ohji S."/>
            <person name="Ichikawa N."/>
        </authorList>
    </citation>
    <scope>NUCLEOTIDE SEQUENCE [LARGE SCALE GENOMIC DNA]</scope>
    <source>
        <strain evidence="8 9">NBRC 15515</strain>
    </source>
</reference>
<dbReference type="PANTHER" id="PTHR11138">
    <property type="entry name" value="METHIONYL-TRNA FORMYLTRANSFERASE"/>
    <property type="match status" value="1"/>
</dbReference>
<dbReference type="Gene3D" id="3.40.50.12230">
    <property type="match status" value="1"/>
</dbReference>
<evidence type="ECO:0000313" key="9">
    <source>
        <dbReference type="Proteomes" id="UP000316612"/>
    </source>
</evidence>
<dbReference type="GO" id="GO:0004479">
    <property type="term" value="F:methionyl-tRNA formyltransferase activity"/>
    <property type="evidence" value="ECO:0007669"/>
    <property type="project" value="UniProtKB-UniRule"/>
</dbReference>
<dbReference type="CDD" id="cd08646">
    <property type="entry name" value="FMT_core_Met-tRNA-FMT_N"/>
    <property type="match status" value="1"/>
</dbReference>
<comment type="function">
    <text evidence="5">Attaches a formyl group to the free amino group of methionyl-tRNA(fMet). The formyl group appears to play a dual role in the initiator identity of N-formylmethionyl-tRNA by promoting its recognition by IF2 and preventing the misappropriation of this tRNA by the elongation apparatus.</text>
</comment>
<dbReference type="EC" id="2.1.2.9" evidence="2 5"/>
<dbReference type="HAMAP" id="MF_00182">
    <property type="entry name" value="Formyl_trans"/>
    <property type="match status" value="1"/>
</dbReference>
<dbReference type="CDD" id="cd08704">
    <property type="entry name" value="Met_tRNA_FMT_C"/>
    <property type="match status" value="1"/>
</dbReference>
<dbReference type="PANTHER" id="PTHR11138:SF5">
    <property type="entry name" value="METHIONYL-TRNA FORMYLTRANSFERASE, MITOCHONDRIAL"/>
    <property type="match status" value="1"/>
</dbReference>
<dbReference type="EMBL" id="BJNY01000010">
    <property type="protein sequence ID" value="GED06505.1"/>
    <property type="molecule type" value="Genomic_DNA"/>
</dbReference>
<keyword evidence="3 5" id="KW-0808">Transferase</keyword>
<sequence>MRILFAGTPQVAVTSLNYLHEAGFDIAAVLTRPDAPLGRKRVLTPSPVAARAEELGLPVIKAAKITAEVTEEIAALDVQAAAIVAYGGLVPEAALNVPTHGWINLHFSLLPNWRGAAPVQQSIIHGDDITGAVTFQLETGLDTGPVFGQVTEAIGEMDTAGVMLEKLSNSGSMLLVQTLQALDAGKAVGVPQAGSHTYAPKITDADAELDFTRPATEIRRRAHGTTPFPGAWAAAEDKRYKFGPLRERRDVADLAAGQLRIEPGKQPTVLIGTGTWALEPTMIQPPGKKMMNASDWARGMLAQGTKVSFA</sequence>
<feature type="domain" description="Formyl transferase N-terminal" evidence="6">
    <location>
        <begin position="1"/>
        <end position="179"/>
    </location>
</feature>
<evidence type="ECO:0000256" key="3">
    <source>
        <dbReference type="ARBA" id="ARBA00022679"/>
    </source>
</evidence>
<dbReference type="NCBIfam" id="TIGR00460">
    <property type="entry name" value="fmt"/>
    <property type="match status" value="1"/>
</dbReference>
<dbReference type="InterPro" id="IPR002376">
    <property type="entry name" value="Formyl_transf_N"/>
</dbReference>
<evidence type="ECO:0000256" key="4">
    <source>
        <dbReference type="ARBA" id="ARBA00022917"/>
    </source>
</evidence>
<dbReference type="OrthoDB" id="9802815at2"/>
<dbReference type="SUPFAM" id="SSF53328">
    <property type="entry name" value="Formyltransferase"/>
    <property type="match status" value="1"/>
</dbReference>
<dbReference type="InterPro" id="IPR005794">
    <property type="entry name" value="Fmt"/>
</dbReference>
<name>A0A4Y4DSC1_GLUUR</name>
<feature type="domain" description="Formyl transferase C-terminal" evidence="7">
    <location>
        <begin position="201"/>
        <end position="300"/>
    </location>
</feature>
<organism evidence="8 9">
    <name type="scientific">Glutamicibacter uratoxydans</name>
    <name type="common">Arthrobacter uratoxydans</name>
    <dbReference type="NCBI Taxonomy" id="43667"/>
    <lineage>
        <taxon>Bacteria</taxon>
        <taxon>Bacillati</taxon>
        <taxon>Actinomycetota</taxon>
        <taxon>Actinomycetes</taxon>
        <taxon>Micrococcales</taxon>
        <taxon>Micrococcaceae</taxon>
        <taxon>Glutamicibacter</taxon>
    </lineage>
</organism>
<dbReference type="RefSeq" id="WP_141364622.1">
    <property type="nucleotide sequence ID" value="NZ_BAAAJL010000010.1"/>
</dbReference>
<comment type="similarity">
    <text evidence="1 5">Belongs to the Fmt family.</text>
</comment>
<proteinExistence type="inferred from homology"/>
<feature type="binding site" evidence="5">
    <location>
        <begin position="108"/>
        <end position="111"/>
    </location>
    <ligand>
        <name>(6S)-5,6,7,8-tetrahydrofolate</name>
        <dbReference type="ChEBI" id="CHEBI:57453"/>
    </ligand>
</feature>
<evidence type="ECO:0000313" key="8">
    <source>
        <dbReference type="EMBL" id="GED06505.1"/>
    </source>
</evidence>
<accession>A0A4Y4DSC1</accession>
<dbReference type="InterPro" id="IPR044135">
    <property type="entry name" value="Met-tRNA-FMT_C"/>
</dbReference>
<keyword evidence="4 5" id="KW-0648">Protein biosynthesis</keyword>
<gene>
    <name evidence="5 8" type="primary">fmt</name>
    <name evidence="8" type="ORF">AUR04nite_20370</name>
</gene>
<dbReference type="AlphaFoldDB" id="A0A4Y4DSC1"/>
<evidence type="ECO:0000259" key="6">
    <source>
        <dbReference type="Pfam" id="PF00551"/>
    </source>
</evidence>
<dbReference type="GO" id="GO:0005829">
    <property type="term" value="C:cytosol"/>
    <property type="evidence" value="ECO:0007669"/>
    <property type="project" value="TreeGrafter"/>
</dbReference>
<evidence type="ECO:0000256" key="1">
    <source>
        <dbReference type="ARBA" id="ARBA00010699"/>
    </source>
</evidence>